<evidence type="ECO:0000313" key="3">
    <source>
        <dbReference type="Proteomes" id="UP000184111"/>
    </source>
</evidence>
<feature type="region of interest" description="Disordered" evidence="1">
    <location>
        <begin position="30"/>
        <end position="75"/>
    </location>
</feature>
<gene>
    <name evidence="2" type="ORF">SAMN05216499_11077</name>
</gene>
<evidence type="ECO:0000313" key="2">
    <source>
        <dbReference type="EMBL" id="SHM33125.1"/>
    </source>
</evidence>
<feature type="compositionally biased region" description="Low complexity" evidence="1">
    <location>
        <begin position="39"/>
        <end position="65"/>
    </location>
</feature>
<feature type="region of interest" description="Disordered" evidence="1">
    <location>
        <begin position="88"/>
        <end position="120"/>
    </location>
</feature>
<reference evidence="2 3" key="1">
    <citation type="submission" date="2016-11" db="EMBL/GenBank/DDBJ databases">
        <authorList>
            <person name="Jaros S."/>
            <person name="Januszkiewicz K."/>
            <person name="Wedrychowicz H."/>
        </authorList>
    </citation>
    <scope>NUCLEOTIDE SEQUENCE [LARGE SCALE GENOMIC DNA]</scope>
    <source>
        <strain evidence="2 3">CGMCC 4.2025</strain>
    </source>
</reference>
<protein>
    <submittedName>
        <fullName evidence="2">Uncharacterized protein</fullName>
    </submittedName>
</protein>
<feature type="compositionally biased region" description="Low complexity" evidence="1">
    <location>
        <begin position="101"/>
        <end position="120"/>
    </location>
</feature>
<sequence length="120" mass="11908">MAWPFRGPVTSQVRSGAWESSADAAEVLPVKAAGGSGGPALLSRRGPPSGHGSRGRGPPSRHSSGGPPPPGPHAVVALLTSALNFVSRRRTTTGAARREASASGQATRAPSTSATSTSCG</sequence>
<proteinExistence type="predicted"/>
<dbReference type="AlphaFoldDB" id="A0A1M7HXC1"/>
<organism evidence="2 3">
    <name type="scientific">Actinacidiphila paucisporea</name>
    <dbReference type="NCBI Taxonomy" id="310782"/>
    <lineage>
        <taxon>Bacteria</taxon>
        <taxon>Bacillati</taxon>
        <taxon>Actinomycetota</taxon>
        <taxon>Actinomycetes</taxon>
        <taxon>Kitasatosporales</taxon>
        <taxon>Streptomycetaceae</taxon>
        <taxon>Actinacidiphila</taxon>
    </lineage>
</organism>
<dbReference type="STRING" id="310782.SAMN05216499_11077"/>
<accession>A0A1M7HXC1</accession>
<dbReference type="Proteomes" id="UP000184111">
    <property type="component" value="Unassembled WGS sequence"/>
</dbReference>
<evidence type="ECO:0000256" key="1">
    <source>
        <dbReference type="SAM" id="MobiDB-lite"/>
    </source>
</evidence>
<dbReference type="EMBL" id="FRBI01000010">
    <property type="protein sequence ID" value="SHM33125.1"/>
    <property type="molecule type" value="Genomic_DNA"/>
</dbReference>
<name>A0A1M7HXC1_9ACTN</name>
<keyword evidence="3" id="KW-1185">Reference proteome</keyword>